<keyword evidence="3 5" id="KW-1133">Transmembrane helix</keyword>
<feature type="transmembrane region" description="Helical" evidence="5">
    <location>
        <begin position="571"/>
        <end position="591"/>
    </location>
</feature>
<dbReference type="PANTHER" id="PTHR10231">
    <property type="entry name" value="NUCLEOTIDE-SUGAR TRANSMEMBRANE TRANSPORTER"/>
    <property type="match status" value="1"/>
</dbReference>
<comment type="caution">
    <text evidence="7">The sequence shown here is derived from an EMBL/GenBank/DDBJ whole genome shotgun (WGS) entry which is preliminary data.</text>
</comment>
<evidence type="ECO:0000256" key="5">
    <source>
        <dbReference type="SAM" id="Phobius"/>
    </source>
</evidence>
<dbReference type="Gene3D" id="2.170.270.10">
    <property type="entry name" value="SET domain"/>
    <property type="match status" value="1"/>
</dbReference>
<protein>
    <submittedName>
        <fullName evidence="7">UDP-galactose transporter (Golgi UDP-Gal transporter)</fullName>
    </submittedName>
</protein>
<feature type="transmembrane region" description="Helical" evidence="5">
    <location>
        <begin position="541"/>
        <end position="559"/>
    </location>
</feature>
<accession>A0ABP0HA33</accession>
<gene>
    <name evidence="7" type="ORF">SCF082_LOCUS237</name>
</gene>
<dbReference type="SMART" id="SM00317">
    <property type="entry name" value="SET"/>
    <property type="match status" value="1"/>
</dbReference>
<evidence type="ECO:0000313" key="7">
    <source>
        <dbReference type="EMBL" id="CAK8985685.1"/>
    </source>
</evidence>
<dbReference type="InterPro" id="IPR037185">
    <property type="entry name" value="EmrE-like"/>
</dbReference>
<dbReference type="Gene3D" id="1.25.40.10">
    <property type="entry name" value="Tetratricopeptide repeat domain"/>
    <property type="match status" value="1"/>
</dbReference>
<organism evidence="7 8">
    <name type="scientific">Durusdinium trenchii</name>
    <dbReference type="NCBI Taxonomy" id="1381693"/>
    <lineage>
        <taxon>Eukaryota</taxon>
        <taxon>Sar</taxon>
        <taxon>Alveolata</taxon>
        <taxon>Dinophyceae</taxon>
        <taxon>Suessiales</taxon>
        <taxon>Symbiodiniaceae</taxon>
        <taxon>Durusdinium</taxon>
    </lineage>
</organism>
<evidence type="ECO:0000313" key="8">
    <source>
        <dbReference type="Proteomes" id="UP001642464"/>
    </source>
</evidence>
<dbReference type="NCBIfam" id="TIGR00803">
    <property type="entry name" value="nst"/>
    <property type="match status" value="1"/>
</dbReference>
<reference evidence="7 8" key="1">
    <citation type="submission" date="2024-02" db="EMBL/GenBank/DDBJ databases">
        <authorList>
            <person name="Chen Y."/>
            <person name="Shah S."/>
            <person name="Dougan E. K."/>
            <person name="Thang M."/>
            <person name="Chan C."/>
        </authorList>
    </citation>
    <scope>NUCLEOTIDE SEQUENCE [LARGE SCALE GENOMIC DNA]</scope>
</reference>
<evidence type="ECO:0000256" key="2">
    <source>
        <dbReference type="ARBA" id="ARBA00022692"/>
    </source>
</evidence>
<dbReference type="InterPro" id="IPR011990">
    <property type="entry name" value="TPR-like_helical_dom_sf"/>
</dbReference>
<comment type="subcellular location">
    <subcellularLocation>
        <location evidence="1">Membrane</location>
        <topology evidence="1">Multi-pass membrane protein</topology>
    </subcellularLocation>
</comment>
<evidence type="ECO:0000256" key="1">
    <source>
        <dbReference type="ARBA" id="ARBA00004141"/>
    </source>
</evidence>
<dbReference type="EMBL" id="CAXAMM010000048">
    <property type="protein sequence ID" value="CAK8985685.1"/>
    <property type="molecule type" value="Genomic_DNA"/>
</dbReference>
<evidence type="ECO:0000259" key="6">
    <source>
        <dbReference type="PROSITE" id="PS50280"/>
    </source>
</evidence>
<sequence>MDLEPWAAYGLELQDLGPKGRGLVAGKDFRCGEVLFREKGFRAKSPEHLALEVLASAEARAQVSHLHTGPLCHLEGHAGTLPHGVSEEEWFDAYSKVRFNSFELNGCCFLPIMALFNHSCAPNAAITQLPPHEECHTAMVVVAEQGIARGTEIVYSYNSDCLFVPLRERRKRLLSNWGFLCKCSRCQVEEEAGLEDDEEEPPEMPQLLSWEEVDLKNVNLFQARHEVLHHPGIPFSERKQIFSAQLAAAVQLAPYLHPSLGTIYEELHDLCEASKPHTHAEKVAKFFSELGETGCLGEDMSDFDTGPLVKQKQERRKNLRQGQRHVRRLGAGPNYGTGHPSMGVDRFVDRFLKLVDRRVMDSEIGPGRPNEECRYGFYSQWDFMLTTWALNNPERCHASFEDKEGTEMARWVRKASLITVVFQNTALALCMRYSRLPREGSNELYLVSTAVLSGEAMKLLVSLVLASFSYSPREIWHLFFSRDALTMLIPAALYSFQNGLQYVAASNLDVSVCQVLYQMKLVTTALFSVTMLGRQLSRNQWLGILACAAGVAVVQLATVETQHNASENQQVWVGFLAVTTACVTSGLAAVYTEKIFKTGNTSLWVRNMHLAAWSLLAVGGAMYLKDGSKISQKGFFFRWDLIV</sequence>
<evidence type="ECO:0000256" key="4">
    <source>
        <dbReference type="ARBA" id="ARBA00023136"/>
    </source>
</evidence>
<dbReference type="SUPFAM" id="SSF103481">
    <property type="entry name" value="Multidrug resistance efflux transporter EmrE"/>
    <property type="match status" value="1"/>
</dbReference>
<keyword evidence="8" id="KW-1185">Reference proteome</keyword>
<dbReference type="InterPro" id="IPR001214">
    <property type="entry name" value="SET_dom"/>
</dbReference>
<feature type="non-terminal residue" evidence="7">
    <location>
        <position position="643"/>
    </location>
</feature>
<proteinExistence type="predicted"/>
<keyword evidence="4 5" id="KW-0472">Membrane</keyword>
<dbReference type="Gene3D" id="1.10.3730.20">
    <property type="match status" value="1"/>
</dbReference>
<name>A0ABP0HA33_9DINO</name>
<dbReference type="InterPro" id="IPR046341">
    <property type="entry name" value="SET_dom_sf"/>
</dbReference>
<dbReference type="InterPro" id="IPR007271">
    <property type="entry name" value="Nuc_sug_transpt"/>
</dbReference>
<dbReference type="CDD" id="cd20071">
    <property type="entry name" value="SET_SMYD"/>
    <property type="match status" value="1"/>
</dbReference>
<dbReference type="Pfam" id="PF00856">
    <property type="entry name" value="SET"/>
    <property type="match status" value="1"/>
</dbReference>
<dbReference type="Proteomes" id="UP001642464">
    <property type="component" value="Unassembled WGS sequence"/>
</dbReference>
<dbReference type="Pfam" id="PF04142">
    <property type="entry name" value="Nuc_sug_transp"/>
    <property type="match status" value="1"/>
</dbReference>
<feature type="domain" description="SET" evidence="6">
    <location>
        <begin position="9"/>
        <end position="158"/>
    </location>
</feature>
<feature type="transmembrane region" description="Helical" evidence="5">
    <location>
        <begin position="603"/>
        <end position="624"/>
    </location>
</feature>
<evidence type="ECO:0000256" key="3">
    <source>
        <dbReference type="ARBA" id="ARBA00022989"/>
    </source>
</evidence>
<keyword evidence="2 5" id="KW-0812">Transmembrane</keyword>
<dbReference type="PROSITE" id="PS50280">
    <property type="entry name" value="SET"/>
    <property type="match status" value="1"/>
</dbReference>
<dbReference type="SUPFAM" id="SSF82199">
    <property type="entry name" value="SET domain"/>
    <property type="match status" value="1"/>
</dbReference>